<dbReference type="Pfam" id="PF02984">
    <property type="entry name" value="Cyclin_C"/>
    <property type="match status" value="1"/>
</dbReference>
<dbReference type="PROSITE" id="PS00292">
    <property type="entry name" value="CYCLINS"/>
    <property type="match status" value="1"/>
</dbReference>
<dbReference type="InterPro" id="IPR046965">
    <property type="entry name" value="Cyclin_A/B-like"/>
</dbReference>
<organism evidence="9 12">
    <name type="scientific">Sarcoptes scabiei</name>
    <name type="common">Itch mite</name>
    <name type="synonym">Acarus scabiei</name>
    <dbReference type="NCBI Taxonomy" id="52283"/>
    <lineage>
        <taxon>Eukaryota</taxon>
        <taxon>Metazoa</taxon>
        <taxon>Ecdysozoa</taxon>
        <taxon>Arthropoda</taxon>
        <taxon>Chelicerata</taxon>
        <taxon>Arachnida</taxon>
        <taxon>Acari</taxon>
        <taxon>Acariformes</taxon>
        <taxon>Sarcoptiformes</taxon>
        <taxon>Astigmata</taxon>
        <taxon>Psoroptidia</taxon>
        <taxon>Sarcoptoidea</taxon>
        <taxon>Sarcoptidae</taxon>
        <taxon>Sarcoptinae</taxon>
        <taxon>Sarcoptes</taxon>
    </lineage>
</organism>
<dbReference type="GO" id="GO:0016538">
    <property type="term" value="F:cyclin-dependent protein serine/threonine kinase regulator activity"/>
    <property type="evidence" value="ECO:0007669"/>
    <property type="project" value="InterPro"/>
</dbReference>
<evidence type="ECO:0000256" key="1">
    <source>
        <dbReference type="ARBA" id="ARBA00022618"/>
    </source>
</evidence>
<reference evidence="8" key="3">
    <citation type="submission" date="2020-01" db="EMBL/GenBank/DDBJ databases">
        <authorList>
            <person name="Korhonen P.K.K."/>
            <person name="Guangxu M.G."/>
            <person name="Wang T.W."/>
            <person name="Stroehlein A.J.S."/>
            <person name="Young N.D."/>
            <person name="Ang C.-S.A."/>
            <person name="Fernando D.W.F."/>
            <person name="Lu H.L."/>
            <person name="Taylor S.T."/>
            <person name="Ehtesham M.E.M."/>
            <person name="Najaraj S.H.N."/>
            <person name="Harsha G.H.G."/>
            <person name="Madugundu A.M."/>
            <person name="Renuse S.R."/>
            <person name="Holt D.H."/>
            <person name="Pandey A.P."/>
            <person name="Papenfuss A.P."/>
            <person name="Gasser R.B.G."/>
            <person name="Fischer K.F."/>
        </authorList>
    </citation>
    <scope>NUCLEOTIDE SEQUENCE</scope>
    <source>
        <strain evidence="8">SSS_KF_BRIS2020</strain>
    </source>
</reference>
<dbReference type="GO" id="GO:0044772">
    <property type="term" value="P:mitotic cell cycle phase transition"/>
    <property type="evidence" value="ECO:0007669"/>
    <property type="project" value="InterPro"/>
</dbReference>
<evidence type="ECO:0000256" key="4">
    <source>
        <dbReference type="RuleBase" id="RU000383"/>
    </source>
</evidence>
<evidence type="ECO:0000256" key="2">
    <source>
        <dbReference type="ARBA" id="ARBA00023127"/>
    </source>
</evidence>
<dbReference type="InterPro" id="IPR013763">
    <property type="entry name" value="Cyclin-like_dom"/>
</dbReference>
<dbReference type="EnsemblMetazoa" id="SSS_9179s_mrna">
    <property type="protein sequence ID" value="KAF7490206.1"/>
    <property type="gene ID" value="SSS_9179"/>
</dbReference>
<feature type="region of interest" description="Disordered" evidence="5">
    <location>
        <begin position="37"/>
        <end position="58"/>
    </location>
</feature>
<evidence type="ECO:0000313" key="11">
    <source>
        <dbReference type="Proteomes" id="UP000070412"/>
    </source>
</evidence>
<accession>A0A131ZWZ9</accession>
<dbReference type="InterPro" id="IPR039361">
    <property type="entry name" value="Cyclin"/>
</dbReference>
<dbReference type="FunFam" id="1.10.472.10:FF:000001">
    <property type="entry name" value="G2/mitotic-specific cyclin"/>
    <property type="match status" value="1"/>
</dbReference>
<gene>
    <name evidence="9" type="ORF">QR98_0016210</name>
    <name evidence="8" type="ORF">SSS_9179</name>
</gene>
<evidence type="ECO:0000313" key="9">
    <source>
        <dbReference type="EMBL" id="KPM03191.1"/>
    </source>
</evidence>
<reference evidence="11" key="2">
    <citation type="journal article" date="2020" name="PLoS Negl. Trop. Dis.">
        <title>High-quality nuclear genome for Sarcoptes scabiei-A critical resource for a neglected parasite.</title>
        <authorList>
            <person name="Korhonen P.K."/>
            <person name="Gasser R.B."/>
            <person name="Ma G."/>
            <person name="Wang T."/>
            <person name="Stroehlein A.J."/>
            <person name="Young N.D."/>
            <person name="Ang C.S."/>
            <person name="Fernando D.D."/>
            <person name="Lu H.C."/>
            <person name="Taylor S."/>
            <person name="Reynolds S.L."/>
            <person name="Mofiz E."/>
            <person name="Najaraj S.H."/>
            <person name="Gowda H."/>
            <person name="Madugundu A."/>
            <person name="Renuse S."/>
            <person name="Holt D."/>
            <person name="Pandey A."/>
            <person name="Papenfuss A.T."/>
            <person name="Fischer K."/>
        </authorList>
    </citation>
    <scope>NUCLEOTIDE SEQUENCE [LARGE SCALE GENOMIC DNA]</scope>
</reference>
<keyword evidence="2 4" id="KW-0195">Cyclin</keyword>
<dbReference type="SMART" id="SM00385">
    <property type="entry name" value="CYCLIN"/>
    <property type="match status" value="2"/>
</dbReference>
<dbReference type="VEuPathDB" id="VectorBase:SSCA002150"/>
<keyword evidence="3" id="KW-0131">Cell cycle</keyword>
<name>A0A131ZWZ9_SARSC</name>
<keyword evidence="11" id="KW-1185">Reference proteome</keyword>
<dbReference type="EMBL" id="JXLN01004395">
    <property type="protein sequence ID" value="KPM03191.1"/>
    <property type="molecule type" value="Genomic_DNA"/>
</dbReference>
<dbReference type="Pfam" id="PF00134">
    <property type="entry name" value="Cyclin_N"/>
    <property type="match status" value="1"/>
</dbReference>
<dbReference type="PANTHER" id="PTHR10177">
    <property type="entry name" value="CYCLINS"/>
    <property type="match status" value="1"/>
</dbReference>
<dbReference type="AlphaFoldDB" id="A0A131ZWZ9"/>
<dbReference type="GO" id="GO:0051301">
    <property type="term" value="P:cell division"/>
    <property type="evidence" value="ECO:0007669"/>
    <property type="project" value="UniProtKB-KW"/>
</dbReference>
<evidence type="ECO:0000256" key="3">
    <source>
        <dbReference type="ARBA" id="ARBA00023306"/>
    </source>
</evidence>
<dbReference type="SMART" id="SM01332">
    <property type="entry name" value="Cyclin_C"/>
    <property type="match status" value="1"/>
</dbReference>
<reference evidence="10" key="4">
    <citation type="submission" date="2022-06" db="UniProtKB">
        <authorList>
            <consortium name="EnsemblMetazoa"/>
        </authorList>
    </citation>
    <scope>IDENTIFICATION</scope>
</reference>
<dbReference type="Proteomes" id="UP000616769">
    <property type="component" value="Unassembled WGS sequence"/>
</dbReference>
<keyword evidence="1" id="KW-0132">Cell division</keyword>
<dbReference type="EMBL" id="WVUK01000062">
    <property type="protein sequence ID" value="KAF7490206.1"/>
    <property type="molecule type" value="Genomic_DNA"/>
</dbReference>
<sequence>MFAYKRPLANLGNILPNKNNTLAEKNGEQKLTKRLLDSPASNFQSKKKTIKQTNKNDENFEAFQNNKNDLTKSIEDKIKNIHLSSKPLKNVVARDNLKKDNQIKAIKSRATNQLSSQKKKIIPAKPYDWRDYYEPPLSMPADVIDHDRAQIHNIDSEPFYAYEIFNYFKTKELSTRCSKYMHKQKEITEMMRVVLVDWLVEVQQTFELNHETLYHAVKLIDHYLMKNSISRHRFQLLGITAVFVAAKLDERIYPIIDDFIYISDDAYDRDDIIKMEIELLKILDFDLNYPLSYSFLRRFARCSSQTIETLTLSRFILESSLMDYSFIDELDSKIAAASLLLALKMKNLSWNAALEFYSGYNESDLIDLMKRLNKLIKTKSKYETIRKKYSDKVFFEVANIRPLDI</sequence>
<comment type="similarity">
    <text evidence="4">Belongs to the cyclin family.</text>
</comment>
<proteinExistence type="inferred from homology"/>
<evidence type="ECO:0000259" key="7">
    <source>
        <dbReference type="SMART" id="SM01332"/>
    </source>
</evidence>
<dbReference type="InterPro" id="IPR004367">
    <property type="entry name" value="Cyclin_C-dom"/>
</dbReference>
<evidence type="ECO:0000313" key="10">
    <source>
        <dbReference type="EnsemblMetazoa" id="KAF7490206.1"/>
    </source>
</evidence>
<dbReference type="InterPro" id="IPR006671">
    <property type="entry name" value="Cyclin_N"/>
</dbReference>
<feature type="domain" description="Cyclin-like" evidence="6">
    <location>
        <begin position="197"/>
        <end position="281"/>
    </location>
</feature>
<dbReference type="OrthoDB" id="5590282at2759"/>
<dbReference type="Gene3D" id="1.10.472.10">
    <property type="entry name" value="Cyclin-like"/>
    <property type="match status" value="2"/>
</dbReference>
<evidence type="ECO:0000256" key="5">
    <source>
        <dbReference type="SAM" id="MobiDB-lite"/>
    </source>
</evidence>
<dbReference type="InterPro" id="IPR036915">
    <property type="entry name" value="Cyclin-like_sf"/>
</dbReference>
<evidence type="ECO:0000259" key="6">
    <source>
        <dbReference type="SMART" id="SM00385"/>
    </source>
</evidence>
<dbReference type="SUPFAM" id="SSF47954">
    <property type="entry name" value="Cyclin-like"/>
    <property type="match status" value="2"/>
</dbReference>
<feature type="domain" description="Cyclin C-terminal" evidence="7">
    <location>
        <begin position="290"/>
        <end position="403"/>
    </location>
</feature>
<evidence type="ECO:0000313" key="8">
    <source>
        <dbReference type="EMBL" id="KAF7490206.1"/>
    </source>
</evidence>
<protein>
    <submittedName>
        <fullName evidence="9">G2/mitotic-specific cyclin A-like protein</fullName>
    </submittedName>
    <submittedName>
        <fullName evidence="8">G2/mitotic-specific cyclin-B3</fullName>
    </submittedName>
</protein>
<dbReference type="Proteomes" id="UP000070412">
    <property type="component" value="Unassembled WGS sequence"/>
</dbReference>
<reference evidence="9 12" key="1">
    <citation type="journal article" date="2015" name="Parasit. Vectors">
        <title>Draft genome of the scabies mite.</title>
        <authorList>
            <person name="Rider S.D.Jr."/>
            <person name="Morgan M.S."/>
            <person name="Arlian L.G."/>
        </authorList>
    </citation>
    <scope>NUCLEOTIDE SEQUENCE [LARGE SCALE GENOMIC DNA]</scope>
    <source>
        <strain evidence="9">Arlian Lab</strain>
    </source>
</reference>
<evidence type="ECO:0000313" key="12">
    <source>
        <dbReference type="Proteomes" id="UP000616769"/>
    </source>
</evidence>
<feature type="domain" description="Cyclin-like" evidence="6">
    <location>
        <begin position="294"/>
        <end position="374"/>
    </location>
</feature>
<dbReference type="PIRSF" id="PIRSF001771">
    <property type="entry name" value="Cyclin_A_B_D_E"/>
    <property type="match status" value="1"/>
</dbReference>
<dbReference type="InterPro" id="IPR048258">
    <property type="entry name" value="Cyclins_cyclin-box"/>
</dbReference>